<dbReference type="Pfam" id="PF00701">
    <property type="entry name" value="DHDPS"/>
    <property type="match status" value="1"/>
</dbReference>
<dbReference type="NCBIfam" id="TIGR00674">
    <property type="entry name" value="dapA"/>
    <property type="match status" value="1"/>
</dbReference>
<comment type="subunit">
    <text evidence="12">Homotetramer; dimer of dimers.</text>
</comment>
<evidence type="ECO:0000256" key="6">
    <source>
        <dbReference type="ARBA" id="ARBA00022605"/>
    </source>
</evidence>
<keyword evidence="6 12" id="KW-0028">Amino-acid biosynthesis</keyword>
<dbReference type="GO" id="GO:0019877">
    <property type="term" value="P:diaminopimelate biosynthetic process"/>
    <property type="evidence" value="ECO:0007669"/>
    <property type="project" value="UniProtKB-UniRule"/>
</dbReference>
<dbReference type="Proteomes" id="UP001055286">
    <property type="component" value="Unassembled WGS sequence"/>
</dbReference>
<comment type="caution">
    <text evidence="12">Lacks conserved residue(s) required for the propagation of feature annotation.</text>
</comment>
<evidence type="ECO:0000256" key="7">
    <source>
        <dbReference type="ARBA" id="ARBA00022915"/>
    </source>
</evidence>
<keyword evidence="9 12" id="KW-0456">Lyase</keyword>
<comment type="similarity">
    <text evidence="3 12 13">Belongs to the DapA family.</text>
</comment>
<comment type="catalytic activity">
    <reaction evidence="11 12">
        <text>L-aspartate 4-semialdehyde + pyruvate = (2S,4S)-4-hydroxy-2,3,4,5-tetrahydrodipicolinate + H2O + H(+)</text>
        <dbReference type="Rhea" id="RHEA:34171"/>
        <dbReference type="ChEBI" id="CHEBI:15361"/>
        <dbReference type="ChEBI" id="CHEBI:15377"/>
        <dbReference type="ChEBI" id="CHEBI:15378"/>
        <dbReference type="ChEBI" id="CHEBI:67139"/>
        <dbReference type="ChEBI" id="CHEBI:537519"/>
        <dbReference type="EC" id="4.3.3.7"/>
    </reaction>
</comment>
<dbReference type="Gene3D" id="3.20.20.70">
    <property type="entry name" value="Aldolase class I"/>
    <property type="match status" value="1"/>
</dbReference>
<dbReference type="PIRSF" id="PIRSF001365">
    <property type="entry name" value="DHDPS"/>
    <property type="match status" value="1"/>
</dbReference>
<reference evidence="15" key="2">
    <citation type="submission" date="2021-08" db="EMBL/GenBank/DDBJ databases">
        <authorList>
            <person name="Tani A."/>
            <person name="Ola A."/>
            <person name="Ogura Y."/>
            <person name="Katsura K."/>
            <person name="Hayashi T."/>
        </authorList>
    </citation>
    <scope>NUCLEOTIDE SEQUENCE</scope>
    <source>
        <strain evidence="15">JCM 32048</strain>
    </source>
</reference>
<comment type="pathway">
    <text evidence="2 12">Amino-acid biosynthesis; L-lysine biosynthesis via DAP pathway; (S)-tetrahydrodipicolinate from L-aspartate: step 3/4.</text>
</comment>
<keyword evidence="10 12" id="KW-0704">Schiff base</keyword>
<evidence type="ECO:0000256" key="11">
    <source>
        <dbReference type="ARBA" id="ARBA00047836"/>
    </source>
</evidence>
<dbReference type="GO" id="GO:0008840">
    <property type="term" value="F:4-hydroxy-tetrahydrodipicolinate synthase activity"/>
    <property type="evidence" value="ECO:0007669"/>
    <property type="project" value="UniProtKB-UniRule"/>
</dbReference>
<evidence type="ECO:0000256" key="13">
    <source>
        <dbReference type="PIRNR" id="PIRNR001365"/>
    </source>
</evidence>
<organism evidence="15 16">
    <name type="scientific">Methylobacterium frigidaeris</name>
    <dbReference type="NCBI Taxonomy" id="2038277"/>
    <lineage>
        <taxon>Bacteria</taxon>
        <taxon>Pseudomonadati</taxon>
        <taxon>Pseudomonadota</taxon>
        <taxon>Alphaproteobacteria</taxon>
        <taxon>Hyphomicrobiales</taxon>
        <taxon>Methylobacteriaceae</taxon>
        <taxon>Methylobacterium</taxon>
    </lineage>
</organism>
<evidence type="ECO:0000313" key="15">
    <source>
        <dbReference type="EMBL" id="GJD63563.1"/>
    </source>
</evidence>
<dbReference type="CDD" id="cd00950">
    <property type="entry name" value="DHDPS"/>
    <property type="match status" value="1"/>
</dbReference>
<dbReference type="RefSeq" id="WP_238191916.1">
    <property type="nucleotide sequence ID" value="NZ_BPQJ01000017.1"/>
</dbReference>
<dbReference type="InterPro" id="IPR013785">
    <property type="entry name" value="Aldolase_TIM"/>
</dbReference>
<dbReference type="EMBL" id="BPQJ01000017">
    <property type="protein sequence ID" value="GJD63563.1"/>
    <property type="molecule type" value="Genomic_DNA"/>
</dbReference>
<dbReference type="SUPFAM" id="SSF51569">
    <property type="entry name" value="Aldolase"/>
    <property type="match status" value="1"/>
</dbReference>
<comment type="subcellular location">
    <subcellularLocation>
        <location evidence="12">Cytoplasm</location>
    </subcellularLocation>
</comment>
<evidence type="ECO:0000256" key="14">
    <source>
        <dbReference type="PIRSR" id="PIRSR001365-2"/>
    </source>
</evidence>
<gene>
    <name evidence="15" type="primary">dapA_2</name>
    <name evidence="12" type="synonym">dapA</name>
    <name evidence="15" type="ORF">MPEAHAMD_3733</name>
</gene>
<protein>
    <recommendedName>
        <fullName evidence="4 12">4-hydroxy-tetrahydrodipicolinate synthase</fullName>
        <shortName evidence="12">HTPA synthase</shortName>
        <ecNumber evidence="4 12">4.3.3.7</ecNumber>
    </recommendedName>
</protein>
<dbReference type="HAMAP" id="MF_00418">
    <property type="entry name" value="DapA"/>
    <property type="match status" value="1"/>
</dbReference>
<evidence type="ECO:0000256" key="5">
    <source>
        <dbReference type="ARBA" id="ARBA00022490"/>
    </source>
</evidence>
<dbReference type="GO" id="GO:0005737">
    <property type="term" value="C:cytoplasm"/>
    <property type="evidence" value="ECO:0007669"/>
    <property type="project" value="UniProtKB-SubCell"/>
</dbReference>
<feature type="binding site" evidence="12 14">
    <location>
        <position position="213"/>
    </location>
    <ligand>
        <name>pyruvate</name>
        <dbReference type="ChEBI" id="CHEBI:15361"/>
    </ligand>
</feature>
<evidence type="ECO:0000256" key="8">
    <source>
        <dbReference type="ARBA" id="ARBA00023154"/>
    </source>
</evidence>
<dbReference type="GO" id="GO:0009089">
    <property type="term" value="P:lysine biosynthetic process via diaminopimelate"/>
    <property type="evidence" value="ECO:0007669"/>
    <property type="project" value="UniProtKB-UniRule"/>
</dbReference>
<keyword evidence="7 12" id="KW-0220">Diaminopimelate biosynthesis</keyword>
<evidence type="ECO:0000256" key="2">
    <source>
        <dbReference type="ARBA" id="ARBA00005120"/>
    </source>
</evidence>
<comment type="caution">
    <text evidence="12">Was originally thought to be a dihydrodipicolinate synthase (DHDPS), catalyzing the condensation of (S)-aspartate-beta-semialdehyde [(S)-ASA] and pyruvate to dihydrodipicolinate (DHDP). However, it was shown in E.coli that the product of the enzymatic reaction is not dihydrodipicolinate but in fact (4S)-4-hydroxy-2,3,4,5-tetrahydro-(2S)-dipicolinic acid (HTPA), and that the consecutive dehydration reaction leading to DHDP is not spontaneous but catalyzed by DapB.</text>
</comment>
<accession>A0AA37M5E8</accession>
<sequence length="303" mass="30751">MSPGATPAPLLGGALTALVTPFAAGGTRLDERALGDLVAWQVAQGTEGLVIGGPTAEGPTLTEAERDRALRVVLEAAGCRVPVIAATESNCTRTAIARTRAAEAAGAAAALAVTPYYNRPTQEGLYRHFAAIAAASDRPLLLHTDPARSGIDLLPDTLARLAALPGIAGLVDAAVDLARLNATGRTAGPGFLLLSDDDATAAAHAAMGGQGCVSVVANLVPGPCAALQRAARDGDHARARVIQAGLRPLIAALSRETDPGPVKLALALMRPGFAPDLRLPLVRPRPETEAALAAALDRIGEAV</sequence>
<feature type="site" description="Part of a proton relay during catalysis" evidence="12">
    <location>
        <position position="117"/>
    </location>
</feature>
<keyword evidence="16" id="KW-1185">Reference proteome</keyword>
<dbReference type="SMART" id="SM01130">
    <property type="entry name" value="DHDPS"/>
    <property type="match status" value="1"/>
</dbReference>
<keyword evidence="5 12" id="KW-0963">Cytoplasm</keyword>
<dbReference type="AlphaFoldDB" id="A0AA37M5E8"/>
<dbReference type="PRINTS" id="PR00146">
    <property type="entry name" value="DHPICSNTHASE"/>
</dbReference>
<keyword evidence="8 12" id="KW-0457">Lysine biosynthesis</keyword>
<evidence type="ECO:0000256" key="9">
    <source>
        <dbReference type="ARBA" id="ARBA00023239"/>
    </source>
</evidence>
<evidence type="ECO:0000256" key="1">
    <source>
        <dbReference type="ARBA" id="ARBA00003294"/>
    </source>
</evidence>
<comment type="caution">
    <text evidence="15">The sequence shown here is derived from an EMBL/GenBank/DDBJ whole genome shotgun (WGS) entry which is preliminary data.</text>
</comment>
<name>A0AA37M5E8_9HYPH</name>
<dbReference type="InterPro" id="IPR002220">
    <property type="entry name" value="DapA-like"/>
</dbReference>
<comment type="function">
    <text evidence="1 12">Catalyzes the condensation of (S)-aspartate-beta-semialdehyde [(S)-ASA] and pyruvate to 4-hydroxy-tetrahydrodipicolinate (HTPA).</text>
</comment>
<evidence type="ECO:0000313" key="16">
    <source>
        <dbReference type="Proteomes" id="UP001055286"/>
    </source>
</evidence>
<evidence type="ECO:0000256" key="4">
    <source>
        <dbReference type="ARBA" id="ARBA00012086"/>
    </source>
</evidence>
<dbReference type="InterPro" id="IPR005263">
    <property type="entry name" value="DapA"/>
</dbReference>
<feature type="binding site" evidence="12 14">
    <location>
        <position position="55"/>
    </location>
    <ligand>
        <name>pyruvate</name>
        <dbReference type="ChEBI" id="CHEBI:15361"/>
    </ligand>
</feature>
<evidence type="ECO:0000256" key="10">
    <source>
        <dbReference type="ARBA" id="ARBA00023270"/>
    </source>
</evidence>
<evidence type="ECO:0000256" key="3">
    <source>
        <dbReference type="ARBA" id="ARBA00007592"/>
    </source>
</evidence>
<dbReference type="PANTHER" id="PTHR12128">
    <property type="entry name" value="DIHYDRODIPICOLINATE SYNTHASE"/>
    <property type="match status" value="1"/>
</dbReference>
<dbReference type="EC" id="4.3.3.7" evidence="4 12"/>
<evidence type="ECO:0000256" key="12">
    <source>
        <dbReference type="HAMAP-Rule" id="MF_00418"/>
    </source>
</evidence>
<proteinExistence type="inferred from homology"/>
<reference evidence="15" key="1">
    <citation type="journal article" date="2016" name="Front. Microbiol.">
        <title>Genome Sequence of the Piezophilic, Mesophilic Sulfate-Reducing Bacterium Desulfovibrio indicus J2T.</title>
        <authorList>
            <person name="Cao J."/>
            <person name="Maignien L."/>
            <person name="Shao Z."/>
            <person name="Alain K."/>
            <person name="Jebbar M."/>
        </authorList>
    </citation>
    <scope>NUCLEOTIDE SEQUENCE</scope>
    <source>
        <strain evidence="15">JCM 32048</strain>
    </source>
</reference>
<dbReference type="PANTHER" id="PTHR12128:SF66">
    <property type="entry name" value="4-HYDROXY-2-OXOGLUTARATE ALDOLASE, MITOCHONDRIAL"/>
    <property type="match status" value="1"/>
</dbReference>